<name>S7XN25_STRMT</name>
<comment type="caution">
    <text evidence="1">The sequence shown here is derived from an EMBL/GenBank/DDBJ whole genome shotgun (WGS) entry which is preliminary data.</text>
</comment>
<dbReference type="Proteomes" id="UP000014970">
    <property type="component" value="Unassembled WGS sequence"/>
</dbReference>
<dbReference type="AlphaFoldDB" id="S7XN25"/>
<gene>
    <name evidence="1" type="ORF">M059_02530</name>
</gene>
<accession>S7XN25</accession>
<sequence length="30" mass="3548">MNASDEMKMYINAILLIIQYGYAYQLGEYK</sequence>
<organism evidence="1 2">
    <name type="scientific">Streptococcus mitis 18/56</name>
    <dbReference type="NCBI Taxonomy" id="1340485"/>
    <lineage>
        <taxon>Bacteria</taxon>
        <taxon>Bacillati</taxon>
        <taxon>Bacillota</taxon>
        <taxon>Bacilli</taxon>
        <taxon>Lactobacillales</taxon>
        <taxon>Streptococcaceae</taxon>
        <taxon>Streptococcus</taxon>
        <taxon>Streptococcus mitis group</taxon>
    </lineage>
</organism>
<dbReference type="EMBL" id="ATAA01000003">
    <property type="protein sequence ID" value="EPR96981.1"/>
    <property type="molecule type" value="Genomic_DNA"/>
</dbReference>
<evidence type="ECO:0000313" key="1">
    <source>
        <dbReference type="EMBL" id="EPR96981.1"/>
    </source>
</evidence>
<reference evidence="1 2" key="1">
    <citation type="submission" date="2013-06" db="EMBL/GenBank/DDBJ databases">
        <title>Genome sequencing of Streptococcus mitis strains.</title>
        <authorList>
            <person name="Ikryannikova L.N."/>
            <person name="Ilina E.N."/>
            <person name="Kostryukova E.S."/>
            <person name="Semashko T.A."/>
            <person name="Savinova T.A."/>
            <person name="Karpova I.Y."/>
            <person name="Larin A.K."/>
            <person name="Ischenko D.S."/>
            <person name="Dubovickaya V.A."/>
            <person name="Sidorenko S.V."/>
            <person name="Govorun V.M."/>
        </authorList>
    </citation>
    <scope>NUCLEOTIDE SEQUENCE [LARGE SCALE GENOMIC DNA]</scope>
    <source>
        <strain evidence="1 2">18/56</strain>
    </source>
</reference>
<protein>
    <submittedName>
        <fullName evidence="1">Uncharacterized protein</fullName>
    </submittedName>
</protein>
<evidence type="ECO:0000313" key="2">
    <source>
        <dbReference type="Proteomes" id="UP000014970"/>
    </source>
</evidence>
<proteinExistence type="predicted"/>